<keyword evidence="9" id="KW-1185">Reference proteome</keyword>
<evidence type="ECO:0000256" key="5">
    <source>
        <dbReference type="ARBA" id="ARBA00023026"/>
    </source>
</evidence>
<keyword evidence="2" id="KW-0800">Toxin</keyword>
<dbReference type="Pfam" id="PF01375">
    <property type="entry name" value="Enterotoxin_a"/>
    <property type="match status" value="1"/>
</dbReference>
<evidence type="ECO:0000313" key="8">
    <source>
        <dbReference type="EMBL" id="QYD69864.1"/>
    </source>
</evidence>
<evidence type="ECO:0000256" key="4">
    <source>
        <dbReference type="ARBA" id="ARBA00022861"/>
    </source>
</evidence>
<proteinExistence type="inferred from homology"/>
<evidence type="ECO:0000256" key="6">
    <source>
        <dbReference type="ARBA" id="ARBA00023157"/>
    </source>
</evidence>
<evidence type="ECO:0000256" key="7">
    <source>
        <dbReference type="SAM" id="MobiDB-lite"/>
    </source>
</evidence>
<dbReference type="EMBL" id="CP080095">
    <property type="protein sequence ID" value="QYD69864.1"/>
    <property type="molecule type" value="Genomic_DNA"/>
</dbReference>
<protein>
    <submittedName>
        <fullName evidence="8">Enterotoxin A family protein</fullName>
    </submittedName>
</protein>
<evidence type="ECO:0000313" key="9">
    <source>
        <dbReference type="Proteomes" id="UP000826462"/>
    </source>
</evidence>
<dbReference type="InterPro" id="IPR001144">
    <property type="entry name" value="Enterotoxin_A"/>
</dbReference>
<organism evidence="8 9">
    <name type="scientific">Paraburkholderia edwinii</name>
    <dbReference type="NCBI Taxonomy" id="2861782"/>
    <lineage>
        <taxon>Bacteria</taxon>
        <taxon>Pseudomonadati</taxon>
        <taxon>Pseudomonadota</taxon>
        <taxon>Betaproteobacteria</taxon>
        <taxon>Burkholderiales</taxon>
        <taxon>Burkholderiaceae</taxon>
        <taxon>Paraburkholderia</taxon>
    </lineage>
</organism>
<name>A0ABX8US94_9BURK</name>
<reference evidence="8 9" key="1">
    <citation type="submission" date="2021-07" db="EMBL/GenBank/DDBJ databases">
        <title>Paraburkholderia edwinii protects Aspergillus sp. from phenazines by acting as a toxin sponge.</title>
        <authorList>
            <person name="Dahlstrom K.M."/>
            <person name="Newman D.K."/>
        </authorList>
    </citation>
    <scope>NUCLEOTIDE SEQUENCE [LARGE SCALE GENOMIC DNA]</scope>
    <source>
        <strain evidence="8 9">Pe01</strain>
    </source>
</reference>
<sequence>MHQTDDYSTDHYQLYDPNYGAFEYNSFNDMAGALSRYCRDGYGPHDRFTWADTSFLLNNAARRISAVPSASFADTLPDIEAQYGATGGRPLVPAQPGLPPEPDFNPLPPAGSIWMGQHTDLRRSPSSDANLDLQPHALYRPSAISPAQLKKSGGFDTGDIGLREVNLDVHNFDVANGQLDRGGYLATFRDLDTALGHTRRGSESQYIYDIAPSPNMVDVNASLGSHARSEKDREVAAMRRIDWTQIRGYREVKDGKAGPYVPNAAYRWDVYDRTSMARAQAQLANFPVGSPAWSDDTHRPFATAYPFENKQVYGPKQDPAQSNAEFYHRALSKIHDLTDRQAQGLDYRGPLKLRSEASGTNTRLYAYTPDGYIYSGIASSYGEAAKDSFAIGDDGRFHLASDASKVLRIDSKGYAYLSSIPSDPNNTNGVFERVGVYLKHKEDGKYLTDGGMDKTAYVSAIPQDQYSNWDVLDSRGQRASLPVTNLYTYTDSNVANRTQLYEFEQDPDVALPQGATNFITHLPGAPAVDMSSVLRDHLTQSAPRDASGSSGASAGSIAKALSQNNAAWLFRDGYYATAISPDRLEIRKLDGTPVWSADIDPKTGHATYSTVNPTSPASADKGYFRVSDSVWKRLSDEQDKIEQLQHKHEPRR</sequence>
<keyword evidence="6" id="KW-1015">Disulfide bond</keyword>
<dbReference type="SUPFAM" id="SSF56399">
    <property type="entry name" value="ADP-ribosylation"/>
    <property type="match status" value="1"/>
</dbReference>
<dbReference type="Gene3D" id="3.90.210.10">
    <property type="entry name" value="Heat-Labile Enterotoxin, subunit A"/>
    <property type="match status" value="1"/>
</dbReference>
<keyword evidence="3" id="KW-0732">Signal</keyword>
<dbReference type="RefSeq" id="WP_219799201.1">
    <property type="nucleotide sequence ID" value="NZ_CP080095.1"/>
</dbReference>
<dbReference type="Proteomes" id="UP000826462">
    <property type="component" value="Chromosome 1"/>
</dbReference>
<evidence type="ECO:0000256" key="1">
    <source>
        <dbReference type="ARBA" id="ARBA00009092"/>
    </source>
</evidence>
<evidence type="ECO:0000256" key="2">
    <source>
        <dbReference type="ARBA" id="ARBA00022656"/>
    </source>
</evidence>
<comment type="similarity">
    <text evidence="1">Belongs to the enterotoxin A family.</text>
</comment>
<evidence type="ECO:0000256" key="3">
    <source>
        <dbReference type="ARBA" id="ARBA00022729"/>
    </source>
</evidence>
<keyword evidence="4" id="KW-0260">Enterotoxin</keyword>
<feature type="compositionally biased region" description="Polar residues" evidence="7">
    <location>
        <begin position="606"/>
        <end position="617"/>
    </location>
</feature>
<gene>
    <name evidence="8" type="ORF">KZJ38_05825</name>
</gene>
<feature type="region of interest" description="Disordered" evidence="7">
    <location>
        <begin position="600"/>
        <end position="620"/>
    </location>
</feature>
<keyword evidence="5" id="KW-0843">Virulence</keyword>
<accession>A0ABX8US94</accession>